<evidence type="ECO:0000256" key="1">
    <source>
        <dbReference type="SAM" id="Coils"/>
    </source>
</evidence>
<evidence type="ECO:0000313" key="2">
    <source>
        <dbReference type="EMBL" id="OGI87782.1"/>
    </source>
</evidence>
<proteinExistence type="predicted"/>
<dbReference type="EMBL" id="MFUP01000008">
    <property type="protein sequence ID" value="OGI87782.1"/>
    <property type="molecule type" value="Genomic_DNA"/>
</dbReference>
<gene>
    <name evidence="2" type="ORF">A2995_00695</name>
</gene>
<reference evidence="2 3" key="1">
    <citation type="journal article" date="2016" name="Nat. Commun.">
        <title>Thousands of microbial genomes shed light on interconnected biogeochemical processes in an aquifer system.</title>
        <authorList>
            <person name="Anantharaman K."/>
            <person name="Brown C.T."/>
            <person name="Hug L.A."/>
            <person name="Sharon I."/>
            <person name="Castelle C.J."/>
            <person name="Probst A.J."/>
            <person name="Thomas B.C."/>
            <person name="Singh A."/>
            <person name="Wilkins M.J."/>
            <person name="Karaoz U."/>
            <person name="Brodie E.L."/>
            <person name="Williams K.H."/>
            <person name="Hubbard S.S."/>
            <person name="Banfield J.F."/>
        </authorList>
    </citation>
    <scope>NUCLEOTIDE SEQUENCE [LARGE SCALE GENOMIC DNA]</scope>
</reference>
<evidence type="ECO:0008006" key="4">
    <source>
        <dbReference type="Google" id="ProtNLM"/>
    </source>
</evidence>
<name>A0A1F6X104_9BACT</name>
<accession>A0A1F6X104</accession>
<protein>
    <recommendedName>
        <fullName evidence="4">DUF5667 domain-containing protein</fullName>
    </recommendedName>
</protein>
<feature type="coiled-coil region" evidence="1">
    <location>
        <begin position="118"/>
        <end position="169"/>
    </location>
</feature>
<dbReference type="AlphaFoldDB" id="A0A1F6X104"/>
<dbReference type="Proteomes" id="UP000185809">
    <property type="component" value="Unassembled WGS sequence"/>
</dbReference>
<sequence>MRNDIFKKIIEKIKKVVLQEDEKTLIKGRLLSFMEKNPAPINSPFFIKSPYFISSKLFNFSLIKKPMRIIMVTSLVITLLTGGSFSYAAEQSLPGDALYPIKVEINEEIRGIFISGSKEKAIWEIERTERRLQEAAELVLKDKMTSSASEKINNQLDKHADKIDKETKKIEVKNPKLAVEIHSQLETSLGVHTTVLLAIKEETKSEKNIDDILSKTYEKTIKSSENKNESKKLIAEEGGIDTDGEINIQKKIKEAEKKVNELQFVVDNLKIPASKTFANDIDEKLAKIQELKGKVDKEPEVKDNDAETFLVLQKINQKADELSLLLSLKDEIRTSEGLSNSLENIINDVGEVIKKDLQELEELTPVTIKEETLIDDFETIEIISPLSTIPDKKNGKDSQTD</sequence>
<organism evidence="2 3">
    <name type="scientific">Candidatus Nomurabacteria bacterium RIFCSPLOWO2_01_FULL_33_24</name>
    <dbReference type="NCBI Taxonomy" id="1801765"/>
    <lineage>
        <taxon>Bacteria</taxon>
        <taxon>Candidatus Nomuraibacteriota</taxon>
    </lineage>
</organism>
<keyword evidence="1" id="KW-0175">Coiled coil</keyword>
<comment type="caution">
    <text evidence="2">The sequence shown here is derived from an EMBL/GenBank/DDBJ whole genome shotgun (WGS) entry which is preliminary data.</text>
</comment>
<evidence type="ECO:0000313" key="3">
    <source>
        <dbReference type="Proteomes" id="UP000185809"/>
    </source>
</evidence>